<accession>A0ABT4BCC7</accession>
<comment type="caution">
    <text evidence="1">The sequence shown here is derived from an EMBL/GenBank/DDBJ whole genome shotgun (WGS) entry which is preliminary data.</text>
</comment>
<evidence type="ECO:0008006" key="3">
    <source>
        <dbReference type="Google" id="ProtNLM"/>
    </source>
</evidence>
<evidence type="ECO:0000313" key="2">
    <source>
        <dbReference type="Proteomes" id="UP001151002"/>
    </source>
</evidence>
<dbReference type="Gene3D" id="3.30.750.24">
    <property type="entry name" value="STAS domain"/>
    <property type="match status" value="1"/>
</dbReference>
<evidence type="ECO:0000313" key="1">
    <source>
        <dbReference type="EMBL" id="MCY1144174.1"/>
    </source>
</evidence>
<feature type="non-terminal residue" evidence="1">
    <location>
        <position position="67"/>
    </location>
</feature>
<organism evidence="1 2">
    <name type="scientific">Paractinoplanes pyxinae</name>
    <dbReference type="NCBI Taxonomy" id="2997416"/>
    <lineage>
        <taxon>Bacteria</taxon>
        <taxon>Bacillati</taxon>
        <taxon>Actinomycetota</taxon>
        <taxon>Actinomycetes</taxon>
        <taxon>Micromonosporales</taxon>
        <taxon>Micromonosporaceae</taxon>
        <taxon>Paractinoplanes</taxon>
    </lineage>
</organism>
<dbReference type="InterPro" id="IPR036513">
    <property type="entry name" value="STAS_dom_sf"/>
</dbReference>
<reference evidence="1" key="1">
    <citation type="submission" date="2022-11" db="EMBL/GenBank/DDBJ databases">
        <authorList>
            <person name="Somphong A."/>
            <person name="Phongsopitanun W."/>
        </authorList>
    </citation>
    <scope>NUCLEOTIDE SEQUENCE</scope>
    <source>
        <strain evidence="1">Pm04-4</strain>
    </source>
</reference>
<dbReference type="Proteomes" id="UP001151002">
    <property type="component" value="Unassembled WGS sequence"/>
</dbReference>
<keyword evidence="2" id="KW-1185">Reference proteome</keyword>
<name>A0ABT4BCC7_9ACTN</name>
<gene>
    <name evidence="1" type="ORF">OWR29_39795</name>
</gene>
<dbReference type="RefSeq" id="WP_267568726.1">
    <property type="nucleotide sequence ID" value="NZ_JAPNTZ010000018.1"/>
</dbReference>
<proteinExistence type="predicted"/>
<sequence length="67" mass="7226">MSPLTWQADTGPTTVHVAIHGRPDDDSVTALRAALTHHCRRQPSQVVLDLSDLEAENQALVKASSLP</sequence>
<dbReference type="EMBL" id="JAPNTZ010000018">
    <property type="protein sequence ID" value="MCY1144174.1"/>
    <property type="molecule type" value="Genomic_DNA"/>
</dbReference>
<protein>
    <recommendedName>
        <fullName evidence="3">STAS domain-containing protein</fullName>
    </recommendedName>
</protein>